<organism evidence="6 7">
    <name type="scientific">Setaria digitata</name>
    <dbReference type="NCBI Taxonomy" id="48799"/>
    <lineage>
        <taxon>Eukaryota</taxon>
        <taxon>Metazoa</taxon>
        <taxon>Ecdysozoa</taxon>
        <taxon>Nematoda</taxon>
        <taxon>Chromadorea</taxon>
        <taxon>Rhabditida</taxon>
        <taxon>Spirurina</taxon>
        <taxon>Spiruromorpha</taxon>
        <taxon>Filarioidea</taxon>
        <taxon>Setariidae</taxon>
        <taxon>Setaria</taxon>
    </lineage>
</organism>
<dbReference type="AlphaFoldDB" id="A0A915Q7C0"/>
<evidence type="ECO:0000256" key="5">
    <source>
        <dbReference type="SAM" id="Coils"/>
    </source>
</evidence>
<dbReference type="InterPro" id="IPR019002">
    <property type="entry name" value="Ribosome_biogenesis_Nop16"/>
</dbReference>
<dbReference type="PANTHER" id="PTHR13243:SF1">
    <property type="entry name" value="NUCLEOLAR PROTEIN 16"/>
    <property type="match status" value="1"/>
</dbReference>
<dbReference type="GO" id="GO:0042273">
    <property type="term" value="P:ribosomal large subunit biogenesis"/>
    <property type="evidence" value="ECO:0007669"/>
    <property type="project" value="TreeGrafter"/>
</dbReference>
<feature type="coiled-coil region" evidence="5">
    <location>
        <begin position="110"/>
        <end position="137"/>
    </location>
</feature>
<comment type="similarity">
    <text evidence="2">Belongs to the NOP16 family.</text>
</comment>
<name>A0A915Q7C0_9BILA</name>
<evidence type="ECO:0000256" key="2">
    <source>
        <dbReference type="ARBA" id="ARBA00008479"/>
    </source>
</evidence>
<dbReference type="PANTHER" id="PTHR13243">
    <property type="entry name" value="HSPC111 PROTEIN-RELATED"/>
    <property type="match status" value="1"/>
</dbReference>
<dbReference type="WBParaSite" id="sdigi.contig8.g989.t1">
    <property type="protein sequence ID" value="sdigi.contig8.g989.t1"/>
    <property type="gene ID" value="sdigi.contig8.g989"/>
</dbReference>
<evidence type="ECO:0000313" key="7">
    <source>
        <dbReference type="WBParaSite" id="sdigi.contig8.g989.t1"/>
    </source>
</evidence>
<reference evidence="7" key="1">
    <citation type="submission" date="2022-11" db="UniProtKB">
        <authorList>
            <consortium name="WormBaseParasite"/>
        </authorList>
    </citation>
    <scope>IDENTIFICATION</scope>
</reference>
<keyword evidence="5" id="KW-0175">Coiled coil</keyword>
<evidence type="ECO:0000313" key="6">
    <source>
        <dbReference type="Proteomes" id="UP000887581"/>
    </source>
</evidence>
<evidence type="ECO:0000256" key="3">
    <source>
        <dbReference type="ARBA" id="ARBA00015522"/>
    </source>
</evidence>
<sequence length="200" mass="23561">MRSVKHGRKRSRRSVNYNKNLAVAKKKALKRRKSLNGMTCKQMCAAWDKNATVRQNMKSMGLAYDSNKLFPLRRAISKNCEEMEVGKVKLRGTIESQCTKSREIKKNINKTKVTQVIAALEKEVKEEEEKQKKGRRYRLLARDIEFCLYMIERHGNDYEEMSRDAKNIYQDTSKQIQRKIRIFKQSPEYSKYLELVSEIA</sequence>
<dbReference type="GO" id="GO:0005730">
    <property type="term" value="C:nucleolus"/>
    <property type="evidence" value="ECO:0007669"/>
    <property type="project" value="UniProtKB-SubCell"/>
</dbReference>
<accession>A0A915Q7C0</accession>
<evidence type="ECO:0000256" key="1">
    <source>
        <dbReference type="ARBA" id="ARBA00004604"/>
    </source>
</evidence>
<dbReference type="Pfam" id="PF09420">
    <property type="entry name" value="Nop16"/>
    <property type="match status" value="2"/>
</dbReference>
<protein>
    <recommendedName>
        <fullName evidence="3">Nucleolar protein 16</fullName>
    </recommendedName>
</protein>
<dbReference type="Proteomes" id="UP000887581">
    <property type="component" value="Unplaced"/>
</dbReference>
<proteinExistence type="inferred from homology"/>
<keyword evidence="4" id="KW-0539">Nucleus</keyword>
<comment type="subcellular location">
    <subcellularLocation>
        <location evidence="1">Nucleus</location>
        <location evidence="1">Nucleolus</location>
    </subcellularLocation>
</comment>
<evidence type="ECO:0000256" key="4">
    <source>
        <dbReference type="ARBA" id="ARBA00023242"/>
    </source>
</evidence>
<keyword evidence="6" id="KW-1185">Reference proteome</keyword>